<dbReference type="AlphaFoldDB" id="A0A4S4BV07"/>
<evidence type="ECO:0000313" key="1">
    <source>
        <dbReference type="EMBL" id="THF78941.1"/>
    </source>
</evidence>
<evidence type="ECO:0000313" key="2">
    <source>
        <dbReference type="Proteomes" id="UP000310334"/>
    </source>
</evidence>
<reference evidence="1 2" key="1">
    <citation type="submission" date="2019-04" db="EMBL/GenBank/DDBJ databases">
        <title>Bacillus sediminilitoris sp. nov., isolated from a tidal flat sediment on the East China Sea.</title>
        <authorList>
            <person name="Wei Y."/>
            <person name="Mao H."/>
            <person name="Fang J."/>
        </authorList>
    </citation>
    <scope>NUCLEOTIDE SEQUENCE [LARGE SCALE GENOMIC DNA]</scope>
    <source>
        <strain evidence="1 2">DSL-17</strain>
    </source>
</reference>
<name>A0A4S4BV07_9BACI</name>
<dbReference type="OrthoDB" id="9816424at2"/>
<protein>
    <submittedName>
        <fullName evidence="1">Sulfotransferase family protein</fullName>
    </submittedName>
</protein>
<proteinExistence type="predicted"/>
<accession>A0A4S4BV07</accession>
<keyword evidence="2" id="KW-1185">Reference proteome</keyword>
<organism evidence="1 2">
    <name type="scientific">Metabacillus sediminilitoris</name>
    <dbReference type="NCBI Taxonomy" id="2567941"/>
    <lineage>
        <taxon>Bacteria</taxon>
        <taxon>Bacillati</taxon>
        <taxon>Bacillota</taxon>
        <taxon>Bacilli</taxon>
        <taxon>Bacillales</taxon>
        <taxon>Bacillaceae</taxon>
        <taxon>Metabacillus</taxon>
    </lineage>
</organism>
<dbReference type="EMBL" id="SSNT01000010">
    <property type="protein sequence ID" value="THF78941.1"/>
    <property type="molecule type" value="Genomic_DNA"/>
</dbReference>
<dbReference type="Proteomes" id="UP000310334">
    <property type="component" value="Unassembled WGS sequence"/>
</dbReference>
<gene>
    <name evidence="1" type="ORF">E6W99_14565</name>
</gene>
<comment type="caution">
    <text evidence="1">The sequence shown here is derived from an EMBL/GenBank/DDBJ whole genome shotgun (WGS) entry which is preliminary data.</text>
</comment>
<dbReference type="GO" id="GO:0016740">
    <property type="term" value="F:transferase activity"/>
    <property type="evidence" value="ECO:0007669"/>
    <property type="project" value="UniProtKB-KW"/>
</dbReference>
<dbReference type="SUPFAM" id="SSF52540">
    <property type="entry name" value="P-loop containing nucleoside triphosphate hydrolases"/>
    <property type="match status" value="1"/>
</dbReference>
<dbReference type="InterPro" id="IPR027417">
    <property type="entry name" value="P-loop_NTPase"/>
</dbReference>
<sequence length="230" mass="26881">MNIIFALEMITINKSLLFLILGLHRSGTSATAGVLHQLGVNMGKKLLGRTNANPKGHFENQEFVLINNRILASVNGSWDRPPSPLKIKNNKMNENHIRRFIRENKLPIWGLKDPRTLLTYDIWKPYLEETSEITYIFVHRPFEESIMSLVHRNHFSIEKSRKILIPYLNNKNKLRTRLKDEGADIIDVNFENLLKNPEIFVEEINKRTNQKPDYHLPAVKNFLDTKLKKF</sequence>
<keyword evidence="1" id="KW-0808">Transferase</keyword>
<dbReference type="Gene3D" id="3.40.50.300">
    <property type="entry name" value="P-loop containing nucleotide triphosphate hydrolases"/>
    <property type="match status" value="1"/>
</dbReference>